<dbReference type="PANTHER" id="PTHR31544:SF2">
    <property type="entry name" value="AIG2-LIKE PROTEIN D"/>
    <property type="match status" value="1"/>
</dbReference>
<dbReference type="AlphaFoldDB" id="A0AAU7UD47"/>
<protein>
    <recommendedName>
        <fullName evidence="2">Putative gamma-glutamylcyclotransferase</fullName>
    </recommendedName>
</protein>
<dbReference type="Pfam" id="PF06094">
    <property type="entry name" value="GGACT"/>
    <property type="match status" value="1"/>
</dbReference>
<dbReference type="EMBL" id="CP158299">
    <property type="protein sequence ID" value="XBV86527.1"/>
    <property type="molecule type" value="Genomic_DNA"/>
</dbReference>
<proteinExistence type="predicted"/>
<evidence type="ECO:0000313" key="4">
    <source>
        <dbReference type="EMBL" id="XBV86527.1"/>
    </source>
</evidence>
<accession>A0AAU7UD47</accession>
<evidence type="ECO:0000259" key="3">
    <source>
        <dbReference type="Pfam" id="PF06094"/>
    </source>
</evidence>
<dbReference type="InterPro" id="IPR009288">
    <property type="entry name" value="AIG2-like_dom"/>
</dbReference>
<dbReference type="InterPro" id="IPR013024">
    <property type="entry name" value="GGCT-like"/>
</dbReference>
<dbReference type="InterPro" id="IPR045038">
    <property type="entry name" value="AIG2-like"/>
</dbReference>
<name>A0AAU7UD47_9DEIO</name>
<sequence length="145" mass="16169">MTVPTCVFVYGTLMPGERNSAVAGVYRRAEAARLPDHLLLDLRPEGYPALVARPGAEPVHGVLLHYTPEEWASVCPQLDRLEGTDETPPLYRRVQVQVETDAGMRQAWVYLYARPERMRQPGCTPLPTGCWTAAPDRFTPEPGQP</sequence>
<keyword evidence="1" id="KW-0808">Transferase</keyword>
<evidence type="ECO:0000256" key="1">
    <source>
        <dbReference type="ARBA" id="ARBA00022679"/>
    </source>
</evidence>
<dbReference type="PANTHER" id="PTHR31544">
    <property type="entry name" value="AIG2-LIKE PROTEIN D"/>
    <property type="match status" value="1"/>
</dbReference>
<dbReference type="CDD" id="cd06661">
    <property type="entry name" value="GGCT_like"/>
    <property type="match status" value="1"/>
</dbReference>
<feature type="domain" description="Gamma-glutamylcyclotransferase AIG2-like" evidence="3">
    <location>
        <begin position="7"/>
        <end position="132"/>
    </location>
</feature>
<dbReference type="KEGG" id="dsc:ABOD76_09525"/>
<dbReference type="Gene3D" id="3.10.490.10">
    <property type="entry name" value="Gamma-glutamyl cyclotransferase-like"/>
    <property type="match status" value="1"/>
</dbReference>
<organism evidence="4">
    <name type="scientific">Deinococcus sonorensis KR-87</name>
    <dbReference type="NCBI Taxonomy" id="694439"/>
    <lineage>
        <taxon>Bacteria</taxon>
        <taxon>Thermotogati</taxon>
        <taxon>Deinococcota</taxon>
        <taxon>Deinococci</taxon>
        <taxon>Deinococcales</taxon>
        <taxon>Deinococcaceae</taxon>
        <taxon>Deinococcus</taxon>
    </lineage>
</organism>
<dbReference type="SUPFAM" id="SSF110857">
    <property type="entry name" value="Gamma-glutamyl cyclotransferase-like"/>
    <property type="match status" value="1"/>
</dbReference>
<gene>
    <name evidence="4" type="ORF">ABOD76_09525</name>
</gene>
<dbReference type="RefSeq" id="WP_350244597.1">
    <property type="nucleotide sequence ID" value="NZ_CP158299.1"/>
</dbReference>
<dbReference type="InterPro" id="IPR036568">
    <property type="entry name" value="GGCT-like_sf"/>
</dbReference>
<evidence type="ECO:0000256" key="2">
    <source>
        <dbReference type="ARBA" id="ARBA00030602"/>
    </source>
</evidence>
<reference evidence="4" key="1">
    <citation type="submission" date="2024-06" db="EMBL/GenBank/DDBJ databases">
        <title>Draft Genome Sequence of Deinococcus sonorensis Type Strain KR-87, a Biofilm Producing Representative of the Genus Deinococcus.</title>
        <authorList>
            <person name="Boren L.S."/>
            <person name="Grosso R.A."/>
            <person name="Hugenberg-Cox A.N."/>
            <person name="Hill J.T.E."/>
            <person name="Albert C.M."/>
            <person name="Tuohy J.M."/>
        </authorList>
    </citation>
    <scope>NUCLEOTIDE SEQUENCE</scope>
    <source>
        <strain evidence="4">KR-87</strain>
    </source>
</reference>
<dbReference type="GO" id="GO:0016740">
    <property type="term" value="F:transferase activity"/>
    <property type="evidence" value="ECO:0007669"/>
    <property type="project" value="UniProtKB-KW"/>
</dbReference>